<dbReference type="OrthoDB" id="916694at2"/>
<dbReference type="SUPFAM" id="SSF51004">
    <property type="entry name" value="C-terminal (heme d1) domain of cytochrome cd1-nitrite reductase"/>
    <property type="match status" value="1"/>
</dbReference>
<dbReference type="Proteomes" id="UP000031532">
    <property type="component" value="Unassembled WGS sequence"/>
</dbReference>
<accession>A0A9X5I4N8</accession>
<dbReference type="InterPro" id="IPR015943">
    <property type="entry name" value="WD40/YVTN_repeat-like_dom_sf"/>
</dbReference>
<dbReference type="RefSeq" id="WP_052289734.1">
    <property type="nucleotide sequence ID" value="NZ_JTJC03000003.1"/>
</dbReference>
<proteinExistence type="predicted"/>
<dbReference type="EMBL" id="JTJC03000003">
    <property type="protein sequence ID" value="NHC35803.1"/>
    <property type="molecule type" value="Genomic_DNA"/>
</dbReference>
<dbReference type="AlphaFoldDB" id="A0A9X5I4N8"/>
<keyword evidence="2" id="KW-1185">Reference proteome</keyword>
<name>A0A9X5I4N8_9CYAN</name>
<dbReference type="PANTHER" id="PTHR47197:SF3">
    <property type="entry name" value="DIHYDRO-HEME D1 DEHYDROGENASE"/>
    <property type="match status" value="1"/>
</dbReference>
<dbReference type="InterPro" id="IPR011048">
    <property type="entry name" value="Haem_d1_sf"/>
</dbReference>
<protein>
    <submittedName>
        <fullName evidence="1">Lactonase family protein</fullName>
    </submittedName>
</protein>
<gene>
    <name evidence="1" type="ORF">QH73_0014270</name>
</gene>
<sequence length="458" mass="50205">MRRKVWAIACVVLLAIGLFAKTGIAQERPNFEQKTTASAFTGQIFPSYFQFKGRYLAVLSDADMVASAYIDNNLGARSPQMRDELSLIPLTNGLRELNPIRLPVSNAVTAWPSNLAISQDGRFAYVTEVDRPPPPGATQRTQLQPGQNINAIDLSNPSSPRIVQTVQVRGRTQATTLSPDGRLLAVSVSRNENEHIYIYPIQSNGQLGQPSIMKFPGATEAPLHIEFSPRGNFLAATFAMQNAARFARYRVTGNSIKLEAWGEPLITGKFPSVGHWTPDGRHFIVTNLYWFGGTADLYVGVGNSTLTVIAFNDTPQAGKVAHTILSTAPVGASAEEFAISPDGQRVVSLNMENSFLPPKDPRLTYYSSLTLLDFDRQTGILTPRGTYSFEGILPEGITFDASGQFLAVANFAQFNPQRLVEQTTIDFWRVVDGVEPKLVQLDVKVPVMRGAHIVKLIP</sequence>
<dbReference type="PANTHER" id="PTHR47197">
    <property type="entry name" value="PROTEIN NIRF"/>
    <property type="match status" value="1"/>
</dbReference>
<evidence type="ECO:0000313" key="1">
    <source>
        <dbReference type="EMBL" id="NHC35803.1"/>
    </source>
</evidence>
<dbReference type="InterPro" id="IPR051200">
    <property type="entry name" value="Host-pathogen_enzymatic-act"/>
</dbReference>
<dbReference type="Gene3D" id="2.130.10.10">
    <property type="entry name" value="YVTN repeat-like/Quinoprotein amine dehydrogenase"/>
    <property type="match status" value="2"/>
</dbReference>
<reference evidence="1 2" key="1">
    <citation type="journal article" date="2015" name="Genome Announc.">
        <title>Draft Genome Sequence of the Terrestrial Cyanobacterium Scytonema millei VB511283, Isolated from Eastern India.</title>
        <authorList>
            <person name="Sen D."/>
            <person name="Chandrababunaidu M.M."/>
            <person name="Singh D."/>
            <person name="Sanghi N."/>
            <person name="Ghorai A."/>
            <person name="Mishra G.P."/>
            <person name="Madduluri M."/>
            <person name="Adhikary S.P."/>
            <person name="Tripathy S."/>
        </authorList>
    </citation>
    <scope>NUCLEOTIDE SEQUENCE [LARGE SCALE GENOMIC DNA]</scope>
    <source>
        <strain evidence="1 2">VB511283</strain>
    </source>
</reference>
<evidence type="ECO:0000313" key="2">
    <source>
        <dbReference type="Proteomes" id="UP000031532"/>
    </source>
</evidence>
<comment type="caution">
    <text evidence="1">The sequence shown here is derived from an EMBL/GenBank/DDBJ whole genome shotgun (WGS) entry which is preliminary data.</text>
</comment>
<organism evidence="1 2">
    <name type="scientific">Scytonema millei VB511283</name>
    <dbReference type="NCBI Taxonomy" id="1245923"/>
    <lineage>
        <taxon>Bacteria</taxon>
        <taxon>Bacillati</taxon>
        <taxon>Cyanobacteriota</taxon>
        <taxon>Cyanophyceae</taxon>
        <taxon>Nostocales</taxon>
        <taxon>Scytonemataceae</taxon>
        <taxon>Scytonema</taxon>
    </lineage>
</organism>